<name>A0A918UHB4_9ACTN</name>
<keyword evidence="3" id="KW-1185">Reference proteome</keyword>
<dbReference type="EMBL" id="BMVW01000005">
    <property type="protein sequence ID" value="GGZ11720.1"/>
    <property type="molecule type" value="Genomic_DNA"/>
</dbReference>
<reference evidence="2" key="1">
    <citation type="journal article" date="2014" name="Int. J. Syst. Evol. Microbiol.">
        <title>Complete genome sequence of Corynebacterium casei LMG S-19264T (=DSM 44701T), isolated from a smear-ripened cheese.</title>
        <authorList>
            <consortium name="US DOE Joint Genome Institute (JGI-PGF)"/>
            <person name="Walter F."/>
            <person name="Albersmeier A."/>
            <person name="Kalinowski J."/>
            <person name="Ruckert C."/>
        </authorList>
    </citation>
    <scope>NUCLEOTIDE SEQUENCE</scope>
    <source>
        <strain evidence="2">JCM 4815</strain>
    </source>
</reference>
<dbReference type="AlphaFoldDB" id="A0A918UHB4"/>
<accession>A0A918UHB4</accession>
<sequence length="167" mass="18566">MRYLPPWYEMSGAQASGTDEYVDHQLGRVEKASAPALNAIRLVDDLLEIPPPVAYSRYWPEEVRIIVGSWTTVDPVTVPGFGYALAVPGTRASRTAAGTARRAVLRDERDERGPRDVREVRDVRLTRNLLGRMGSSSGISNGGRSVGRLRAPQRRVEALPRQRFSHT</sequence>
<gene>
    <name evidence="2" type="ORF">GCM10010365_34180</name>
</gene>
<evidence type="ECO:0000256" key="1">
    <source>
        <dbReference type="SAM" id="MobiDB-lite"/>
    </source>
</evidence>
<reference evidence="2" key="2">
    <citation type="submission" date="2020-09" db="EMBL/GenBank/DDBJ databases">
        <authorList>
            <person name="Sun Q."/>
            <person name="Ohkuma M."/>
        </authorList>
    </citation>
    <scope>NUCLEOTIDE SEQUENCE</scope>
    <source>
        <strain evidence="2">JCM 4815</strain>
    </source>
</reference>
<evidence type="ECO:0000313" key="3">
    <source>
        <dbReference type="Proteomes" id="UP000622166"/>
    </source>
</evidence>
<feature type="region of interest" description="Disordered" evidence="1">
    <location>
        <begin position="132"/>
        <end position="167"/>
    </location>
</feature>
<dbReference type="Proteomes" id="UP000622166">
    <property type="component" value="Unassembled WGS sequence"/>
</dbReference>
<organism evidence="2 3">
    <name type="scientific">Streptomyces poonensis</name>
    <dbReference type="NCBI Taxonomy" id="68255"/>
    <lineage>
        <taxon>Bacteria</taxon>
        <taxon>Bacillati</taxon>
        <taxon>Actinomycetota</taxon>
        <taxon>Actinomycetes</taxon>
        <taxon>Kitasatosporales</taxon>
        <taxon>Streptomycetaceae</taxon>
        <taxon>Streptomyces</taxon>
    </lineage>
</organism>
<proteinExistence type="predicted"/>
<evidence type="ECO:0000313" key="2">
    <source>
        <dbReference type="EMBL" id="GGZ11720.1"/>
    </source>
</evidence>
<comment type="caution">
    <text evidence="2">The sequence shown here is derived from an EMBL/GenBank/DDBJ whole genome shotgun (WGS) entry which is preliminary data.</text>
</comment>
<protein>
    <submittedName>
        <fullName evidence="2">Uncharacterized protein</fullName>
    </submittedName>
</protein>